<dbReference type="AlphaFoldDB" id="A0A915HH44"/>
<dbReference type="Proteomes" id="UP000887565">
    <property type="component" value="Unplaced"/>
</dbReference>
<sequence length="60" mass="7265">MTYDSYWDVCLFNEYDVTIANKEKIRNQTNKITMLMQRPCMMKRTGLKLFQMLFAEFIVT</sequence>
<dbReference type="WBParaSite" id="nRc.2.0.1.t00940-RA">
    <property type="protein sequence ID" value="nRc.2.0.1.t00940-RA"/>
    <property type="gene ID" value="nRc.2.0.1.g00940"/>
</dbReference>
<reference evidence="2" key="1">
    <citation type="submission" date="2022-11" db="UniProtKB">
        <authorList>
            <consortium name="WormBaseParasite"/>
        </authorList>
    </citation>
    <scope>IDENTIFICATION</scope>
</reference>
<evidence type="ECO:0000313" key="1">
    <source>
        <dbReference type="Proteomes" id="UP000887565"/>
    </source>
</evidence>
<keyword evidence="1" id="KW-1185">Reference proteome</keyword>
<proteinExistence type="predicted"/>
<name>A0A915HH44_ROMCU</name>
<organism evidence="1 2">
    <name type="scientific">Romanomermis culicivorax</name>
    <name type="common">Nematode worm</name>
    <dbReference type="NCBI Taxonomy" id="13658"/>
    <lineage>
        <taxon>Eukaryota</taxon>
        <taxon>Metazoa</taxon>
        <taxon>Ecdysozoa</taxon>
        <taxon>Nematoda</taxon>
        <taxon>Enoplea</taxon>
        <taxon>Dorylaimia</taxon>
        <taxon>Mermithida</taxon>
        <taxon>Mermithoidea</taxon>
        <taxon>Mermithidae</taxon>
        <taxon>Romanomermis</taxon>
    </lineage>
</organism>
<accession>A0A915HH44</accession>
<protein>
    <submittedName>
        <fullName evidence="2">Uncharacterized protein</fullName>
    </submittedName>
</protein>
<evidence type="ECO:0000313" key="2">
    <source>
        <dbReference type="WBParaSite" id="nRc.2.0.1.t00940-RA"/>
    </source>
</evidence>